<dbReference type="Proteomes" id="UP000252023">
    <property type="component" value="Chromosome"/>
</dbReference>
<feature type="chain" id="PRO_5016724018" evidence="10">
    <location>
        <begin position="21"/>
        <end position="567"/>
    </location>
</feature>
<evidence type="ECO:0000256" key="9">
    <source>
        <dbReference type="SAM" id="MobiDB-lite"/>
    </source>
</evidence>
<evidence type="ECO:0000256" key="3">
    <source>
        <dbReference type="ARBA" id="ARBA00022670"/>
    </source>
</evidence>
<evidence type="ECO:0000256" key="2">
    <source>
        <dbReference type="ARBA" id="ARBA00007261"/>
    </source>
</evidence>
<keyword evidence="4" id="KW-0479">Metal-binding</keyword>
<dbReference type="GO" id="GO:0046872">
    <property type="term" value="F:metal ion binding"/>
    <property type="evidence" value="ECO:0007669"/>
    <property type="project" value="UniProtKB-KW"/>
</dbReference>
<evidence type="ECO:0000256" key="5">
    <source>
        <dbReference type="ARBA" id="ARBA00022801"/>
    </source>
</evidence>
<dbReference type="Pfam" id="PF00675">
    <property type="entry name" value="Peptidase_M16"/>
    <property type="match status" value="1"/>
</dbReference>
<dbReference type="EMBL" id="CP030918">
    <property type="protein sequence ID" value="AXC48857.1"/>
    <property type="molecule type" value="Genomic_DNA"/>
</dbReference>
<dbReference type="PANTHER" id="PTHR43690">
    <property type="entry name" value="NARDILYSIN"/>
    <property type="match status" value="1"/>
</dbReference>
<evidence type="ECO:0000256" key="7">
    <source>
        <dbReference type="ARBA" id="ARBA00023049"/>
    </source>
</evidence>
<organism evidence="13 14">
    <name type="scientific">Paracoccus suum</name>
    <dbReference type="NCBI Taxonomy" id="2259340"/>
    <lineage>
        <taxon>Bacteria</taxon>
        <taxon>Pseudomonadati</taxon>
        <taxon>Pseudomonadota</taxon>
        <taxon>Alphaproteobacteria</taxon>
        <taxon>Rhodobacterales</taxon>
        <taxon>Paracoccaceae</taxon>
        <taxon>Paracoccus</taxon>
    </lineage>
</organism>
<dbReference type="PROSITE" id="PS00143">
    <property type="entry name" value="INSULINASE"/>
    <property type="match status" value="1"/>
</dbReference>
<keyword evidence="7" id="KW-0482">Metalloprotease</keyword>
<dbReference type="InterPro" id="IPR011249">
    <property type="entry name" value="Metalloenz_LuxS/M16"/>
</dbReference>
<feature type="region of interest" description="Disordered" evidence="9">
    <location>
        <begin position="449"/>
        <end position="567"/>
    </location>
</feature>
<feature type="region of interest" description="Disordered" evidence="9">
    <location>
        <begin position="237"/>
        <end position="262"/>
    </location>
</feature>
<gene>
    <name evidence="13" type="ORF">DRW48_03355</name>
</gene>
<feature type="domain" description="Peptidase M16 C-terminal" evidence="12">
    <location>
        <begin position="191"/>
        <end position="371"/>
    </location>
</feature>
<feature type="signal peptide" evidence="10">
    <location>
        <begin position="1"/>
        <end position="20"/>
    </location>
</feature>
<feature type="compositionally biased region" description="Pro residues" evidence="9">
    <location>
        <begin position="532"/>
        <end position="551"/>
    </location>
</feature>
<proteinExistence type="inferred from homology"/>
<evidence type="ECO:0000256" key="6">
    <source>
        <dbReference type="ARBA" id="ARBA00022833"/>
    </source>
</evidence>
<protein>
    <submittedName>
        <fullName evidence="13">Insulinase family protein</fullName>
    </submittedName>
</protein>
<dbReference type="InterPro" id="IPR050626">
    <property type="entry name" value="Peptidase_M16"/>
</dbReference>
<keyword evidence="10" id="KW-0732">Signal</keyword>
<dbReference type="InterPro" id="IPR001431">
    <property type="entry name" value="Pept_M16_Zn_BS"/>
</dbReference>
<keyword evidence="5" id="KW-0378">Hydrolase</keyword>
<dbReference type="Gene3D" id="3.30.830.10">
    <property type="entry name" value="Metalloenzyme, LuxS/M16 peptidase-like"/>
    <property type="match status" value="2"/>
</dbReference>
<comment type="cofactor">
    <cofactor evidence="1">
        <name>Zn(2+)</name>
        <dbReference type="ChEBI" id="CHEBI:29105"/>
    </cofactor>
</comment>
<feature type="compositionally biased region" description="Low complexity" evidence="9">
    <location>
        <begin position="461"/>
        <end position="478"/>
    </location>
</feature>
<dbReference type="KEGG" id="pars:DRW48_03355"/>
<evidence type="ECO:0000259" key="12">
    <source>
        <dbReference type="Pfam" id="PF05193"/>
    </source>
</evidence>
<dbReference type="PANTHER" id="PTHR43690:SF17">
    <property type="entry name" value="PROTEIN YHJJ"/>
    <property type="match status" value="1"/>
</dbReference>
<keyword evidence="14" id="KW-1185">Reference proteome</keyword>
<name>A0A344PHK2_9RHOB</name>
<feature type="compositionally biased region" description="Low complexity" evidence="9">
    <location>
        <begin position="552"/>
        <end position="567"/>
    </location>
</feature>
<accession>A0A344PHK2</accession>
<dbReference type="SUPFAM" id="SSF63411">
    <property type="entry name" value="LuxS/MPP-like metallohydrolase"/>
    <property type="match status" value="2"/>
</dbReference>
<evidence type="ECO:0000256" key="8">
    <source>
        <dbReference type="RuleBase" id="RU004447"/>
    </source>
</evidence>
<keyword evidence="6" id="KW-0862">Zinc</keyword>
<reference evidence="14" key="1">
    <citation type="submission" date="2018-07" db="EMBL/GenBank/DDBJ databases">
        <title>Genome sequencing of Paracoccus sp. SC2-6.</title>
        <authorList>
            <person name="Heo J."/>
            <person name="Kim S.-J."/>
            <person name="Kwon S.-W."/>
        </authorList>
    </citation>
    <scope>NUCLEOTIDE SEQUENCE [LARGE SCALE GENOMIC DNA]</scope>
    <source>
        <strain evidence="14">SC2-6</strain>
    </source>
</reference>
<feature type="domain" description="Peptidase M16 N-terminal" evidence="11">
    <location>
        <begin position="38"/>
        <end position="183"/>
    </location>
</feature>
<dbReference type="InterPro" id="IPR007863">
    <property type="entry name" value="Peptidase_M16_C"/>
</dbReference>
<sequence length="567" mass="59618">MRHTLAPLLLASTVATPALADAPPGISHFTLPNGLETVVIEDHRAPVVVQMVWYKIGAADEKPGKSGIAHYLEHLMFKGTDKVAAGDLSKIVAKNGGMDNAFTSSDFTTYFQRIASDRLPLVMEMEADRMQNLRIGEDDWQAERQVVLEERAQRTDSDPGSQFGEERDAAQYLNHPYGRPVIGWKQEMEGLTREDALAWYQAHYAPNDAVLVLAGDVTPQKARELAEKFYGPIPARGETARAARPQEPPQRTPRRLTLSDPRVPQPTMIRTILAPERNRGDQARAAALTVLAEVLAGSPQTSVLGRELVLGGTALSVNASYDGTSVDPTTFGLSLVPADGVTPEDAEAKLDAALAKFAQEGPSEAEMARVRVAIEAQRIYAQDSAHGRAYEYGQGLAVGLRVEDVNDWPDILSAVTADDVRLGAAELNASPARVTGWLMPGEAIPVAASGADPLPAPPAAGPAEVPPAQAQGAAPSPGRTEPAPAGTPPASDGRPPEMPDAVAPEARAADVPTPATPDGAAPTDTPKTVAPPSVPVDPPAAPIPAPAPNPAQDPAAPAAQNSSEVPS</sequence>
<dbReference type="Pfam" id="PF05193">
    <property type="entry name" value="Peptidase_M16_C"/>
    <property type="match status" value="1"/>
</dbReference>
<dbReference type="GO" id="GO:0006508">
    <property type="term" value="P:proteolysis"/>
    <property type="evidence" value="ECO:0007669"/>
    <property type="project" value="UniProtKB-KW"/>
</dbReference>
<evidence type="ECO:0000313" key="13">
    <source>
        <dbReference type="EMBL" id="AXC48857.1"/>
    </source>
</evidence>
<evidence type="ECO:0000259" key="11">
    <source>
        <dbReference type="Pfam" id="PF00675"/>
    </source>
</evidence>
<comment type="similarity">
    <text evidence="2 8">Belongs to the peptidase M16 family.</text>
</comment>
<evidence type="ECO:0000256" key="4">
    <source>
        <dbReference type="ARBA" id="ARBA00022723"/>
    </source>
</evidence>
<dbReference type="AlphaFoldDB" id="A0A344PHK2"/>
<keyword evidence="3" id="KW-0645">Protease</keyword>
<dbReference type="InterPro" id="IPR011765">
    <property type="entry name" value="Pept_M16_N"/>
</dbReference>
<feature type="compositionally biased region" description="Low complexity" evidence="9">
    <location>
        <begin position="509"/>
        <end position="531"/>
    </location>
</feature>
<dbReference type="OrthoDB" id="9811314at2"/>
<dbReference type="GO" id="GO:0004222">
    <property type="term" value="F:metalloendopeptidase activity"/>
    <property type="evidence" value="ECO:0007669"/>
    <property type="project" value="InterPro"/>
</dbReference>
<evidence type="ECO:0000256" key="10">
    <source>
        <dbReference type="SAM" id="SignalP"/>
    </source>
</evidence>
<evidence type="ECO:0000256" key="1">
    <source>
        <dbReference type="ARBA" id="ARBA00001947"/>
    </source>
</evidence>
<evidence type="ECO:0000313" key="14">
    <source>
        <dbReference type="Proteomes" id="UP000252023"/>
    </source>
</evidence>